<dbReference type="PANTHER" id="PTHR11319">
    <property type="entry name" value="G PROTEIN-COUPLED RECEPTOR-RELATED"/>
    <property type="match status" value="1"/>
</dbReference>
<organism evidence="3 4">
    <name type="scientific">Paramecium primaurelia</name>
    <dbReference type="NCBI Taxonomy" id="5886"/>
    <lineage>
        <taxon>Eukaryota</taxon>
        <taxon>Sar</taxon>
        <taxon>Alveolata</taxon>
        <taxon>Ciliophora</taxon>
        <taxon>Intramacronucleata</taxon>
        <taxon>Oligohymenophorea</taxon>
        <taxon>Peniculida</taxon>
        <taxon>Parameciidae</taxon>
        <taxon>Paramecium</taxon>
    </lineage>
</organism>
<dbReference type="Proteomes" id="UP000688137">
    <property type="component" value="Unassembled WGS sequence"/>
</dbReference>
<evidence type="ECO:0000256" key="2">
    <source>
        <dbReference type="SAM" id="SignalP"/>
    </source>
</evidence>
<feature type="transmembrane region" description="Helical" evidence="1">
    <location>
        <begin position="2776"/>
        <end position="2801"/>
    </location>
</feature>
<feature type="signal peptide" evidence="2">
    <location>
        <begin position="1"/>
        <end position="24"/>
    </location>
</feature>
<feature type="transmembrane region" description="Helical" evidence="1">
    <location>
        <begin position="2581"/>
        <end position="2606"/>
    </location>
</feature>
<dbReference type="InterPro" id="IPR006212">
    <property type="entry name" value="Furin_repeat"/>
</dbReference>
<feature type="transmembrane region" description="Helical" evidence="1">
    <location>
        <begin position="2627"/>
        <end position="2649"/>
    </location>
</feature>
<keyword evidence="2" id="KW-0732">Signal</keyword>
<evidence type="ECO:0000256" key="1">
    <source>
        <dbReference type="SAM" id="Phobius"/>
    </source>
</evidence>
<dbReference type="EMBL" id="CAJJDM010000151">
    <property type="protein sequence ID" value="CAD8111391.1"/>
    <property type="molecule type" value="Genomic_DNA"/>
</dbReference>
<dbReference type="CDD" id="cd00064">
    <property type="entry name" value="FU"/>
    <property type="match status" value="1"/>
</dbReference>
<keyword evidence="1" id="KW-0472">Membrane</keyword>
<comment type="caution">
    <text evidence="3">The sequence shown here is derived from an EMBL/GenBank/DDBJ whole genome shotgun (WGS) entry which is preliminary data.</text>
</comment>
<feature type="transmembrane region" description="Helical" evidence="1">
    <location>
        <begin position="2918"/>
        <end position="2938"/>
    </location>
</feature>
<dbReference type="OMA" id="NGDISCY"/>
<feature type="transmembrane region" description="Helical" evidence="1">
    <location>
        <begin position="2690"/>
        <end position="2712"/>
    </location>
</feature>
<protein>
    <submittedName>
        <fullName evidence="3">Uncharacterized protein</fullName>
    </submittedName>
</protein>
<sequence length="3043" mass="353271">MIQQISIQFCIALLLLQQLITVECISTCPFTNYKDALLIMETSTQSYTESINDNDNQNTLGFAFWSISIPLLEKLETVNRDEPFKNDESDNGELLFLVKDSILSQNFIYGFKSYDYENRQVKHIIKFMNQDISKTLIFSFGSLEYEGIWIFHLILLQPSLNLIIVEVSSQEKQSTNFDLQNQLNLQISIGGRGYIDNLNLNSFRGKFSKQIYLSKFVYSTNTFTQQISDCKIPQKIIGEQTINIITGLKIFEGNQVLQQFIDHYGNRYCLQGWVKYTLPKINENRYTLLKISGQYNYEQEIMLGDELFRIEVFISKINPEQTSLIINVDAYGMPVKQSFQSQYDLLFQGTVNADYSVLQVKRIYQDLNTQLYFEGLQQWHYIQYEYGRNNIEERMFLQIKFSNDLGILQQNFGNDIFSGSFTNSRFNVFFGGDIVNPNTNQQFLEALIYDFKIQYNYEEDKLFNMKCHYTCFTCNGPLDQNCQTCDPNSNRFYQDELKMCKCNSGYFDKGTSICDNKFYSSIQLEELPIDSEVICPIGNFRLPRDDGNGYDCLECPQFSNFKAVLCANCYFYPFTWYLEPVCNMDYYTIKQVVYEQEAYHLIQRTEIQNDVYSIESDRALHLNPEYAYYCQEGQCNEFSKSHLGKTIWAECKPNYYYKDYDNDYGECINPGLNCLKVNILKSCDICPIGTYNNYYTGCDACPLNCYACTNTFSFILTCDACIQSYALQNGVCKQCGLRCDVCKDYYDQNLGYNYLKCLKCIDNSQYSISLDGINCISNVIPHCVHSFQTLIDDYKINTLDINFIPQFDLNKIKLLCAKCEPNYVFVFETQSCVYNNINTQCDIGIGSLNINDQSLETVICLKSYYYENQIVEFMDKCDQQIKNCQVCLETNIQYYYTCLECQNGYYAQQVTGQCIQCPIQLNCISCYSQHSIIKDHWKKNIRAFYKKYIEIKNTHQFILNAQSQNVNDYEILCSTCQNGYRLHKNICIKYCSDTCVECILKDDQYYCVKCQNDQKGRKQSTYNNECIECPEDCALCRPRTQDEIKYINPLFNNTKYTKYTNQCILSFQDQQYNYDEDIGVFIKCEQSQLNACYKQLVINLNAYDNLDEYNKDYNKLIDEESRLKFKRENFHMHRLFEYDNIFLEYQNDDFYSLANANHIKSILIKISNSKPINYLVYYLGNGGIKQMFSQNIFSLINVEIELNFPENSSLILQRNLEITFLNFNKITIQNLKIIGCFQCTNEKFIFTSLFPQQVILNQLYIDHITQGSFSSFVFIFQNVSILHIDDLTLNTVINYDINKIIDVQSTPFNKQIIFKNFKTINCILNNHIFFNLNLRNKDTVSFENFEIAGIYKLTNLIIINSEDQKSGLINIKNIIINANITDSFAFIKLEQVRSLSISDFLLNTTVIGNSSLLLLNDIANLDNLNFTNNQILDNSVFILNFDQKDTQIQFNYKINNIKFENNQYNSVIKFINFQKYSSLEQFIEINQLSQINNVLIDAKLQYNFKQQDSSLILLLFNEIYINNFFINRGFGLNDITISESSKLQFQNGIIIQDKFTFLGLHKHLTCQLLYVDGQYYSISLNILSSKDIMISNVTFSKVQSYNFPLILIISTNIMQEIQDSNIILKDITFQESLVLLSNPVFQTSIITIQSSQQTIIQIYNITFKNNLLHVYVEDGLVIAAGLLLIDCPSSQINIKYSTFQNNLVTNSSTSIIYIKSQLLEINNCLFENNGVFNYTVLQPHIIWAFTKIVTQKTINKIFKVISTAGNGQILVEQLRIHNSSFYNSIGKLGGCFQIFTLRSSTIEIINNVFYNFSTQFISEIEQGGVLYIDGSSSSFLDIVITNVTVQNVYCRQYGGFVYLKSNNSQTHLTILNGLLHDIYAQQGSVIFVSYSNLVEEPQTVNTKELVIINSQRGYINYLNRFNDLSNVQETSSLINNRSSIYVEFGSKILIQNISANTLMFESFLNFEQSNFIYISDILVENCQLSNNLIKMSENQNVNLIRSQFRSIIVGFEIESVNCQIIPEINEIINLECLEGFENAPIYLENDVIDESIDRGLCVSQIIKSKLDLSNSGLIMINDIEYQDFAKISQFDLSNISCANCANGLLYMQFLNETKLQQTQIVQYPKVVNSICGNKGCLIFEKLLTIQNGRILTEKQDSQEGYELQISYYICENNIGFTGTCIMLNSIFTSIQNSVLQHNNATFQGGAIVVKGSDQVIIENSLIQYNQAEVGGGLYLENTFALNYELLKTRVILNTAIFYGNNIASIPEKLAIQITQDEFLQTKVLFENPKKKIEEVIIKPFKSINGKNSKFVQLPTGQQISTYQFFDWKTQNYINYDLIFRIHNLNRKMNLIQNLSNSFCTINSRRYNILEKDEDQEFTNNYTKYNTIQYNSETQDFNLDDLIVYFDNDVPEEIVLQLEFQCVSIKIPIFNSIYPYQTERFHNDYKLRINIKTLECQFGEIKNLTDFSCVICDSNQGLFSLTLNAQKCDIQDDLSTISVRSNQLQLRPGYWRPYFDTTLISQCLNLASNCLGGWRNGDISCYTGHIGALCEQCDIYDTRGEGSFSVVSRYSCGTCQNKYQNIVLIIGIIIITLIFLVISVKGTLISIDEFSKFKPFFRSTLTKLTPQSSILIKILTNYFQIVATITTFQLELPQGLVSTLDGVGNPIQTATYSLDCFLVNFSDIQIQYTRMIWQIILPILYINLFMGLFFIASKLNLIESMLNCSVMSTTLIYFYIYFQPNLINGFVQLVSYRNISGFQWIKSNVADRYDTPEHFKWMIEFCLPVLIILTILIPFFFFYGLFSNKNSLHSKKEVKMRWAYLYIEYKETVYFWELIKIVEKELIILSLIYYEERIVIKGVLVLLITYFYQELNQNYQPYSMNKMNKLDYYSANICMITVCLAIGAYIAQEADIKELQIPFLVVMALLNFLFLQSILFQIISKYTQQYEDTLDKIKNFIKQKYPQYRSSKYLNQILESRTEQRNRVQKQFNKLKKYAIPLGRQMIQTREKYSKSKQSNAIEFHTRQETIDIEKSSQKRLLIIQNSK</sequence>
<feature type="chain" id="PRO_5035919128" evidence="2">
    <location>
        <begin position="25"/>
        <end position="3043"/>
    </location>
</feature>
<proteinExistence type="predicted"/>
<dbReference type="PANTHER" id="PTHR11319:SF35">
    <property type="entry name" value="OUTER MEMBRANE PROTEIN PMPC-RELATED"/>
    <property type="match status" value="1"/>
</dbReference>
<evidence type="ECO:0000313" key="4">
    <source>
        <dbReference type="Proteomes" id="UP000688137"/>
    </source>
</evidence>
<gene>
    <name evidence="3" type="ORF">PPRIM_AZ9-3.1.T1470092</name>
</gene>
<feature type="transmembrane region" description="Helical" evidence="1">
    <location>
        <begin position="2887"/>
        <end position="2906"/>
    </location>
</feature>
<keyword evidence="1" id="KW-0812">Transmembrane</keyword>
<name>A0A8S1Q9K8_PARPR</name>
<reference evidence="3" key="1">
    <citation type="submission" date="2021-01" db="EMBL/GenBank/DDBJ databases">
        <authorList>
            <consortium name="Genoscope - CEA"/>
            <person name="William W."/>
        </authorList>
    </citation>
    <scope>NUCLEOTIDE SEQUENCE</scope>
</reference>
<keyword evidence="1" id="KW-1133">Transmembrane helix</keyword>
<feature type="transmembrane region" description="Helical" evidence="1">
    <location>
        <begin position="2719"/>
        <end position="2737"/>
    </location>
</feature>
<keyword evidence="4" id="KW-1185">Reference proteome</keyword>
<evidence type="ECO:0000313" key="3">
    <source>
        <dbReference type="EMBL" id="CAD8111391.1"/>
    </source>
</evidence>
<accession>A0A8S1Q9K8</accession>